<feature type="compositionally biased region" description="Pro residues" evidence="1">
    <location>
        <begin position="528"/>
        <end position="537"/>
    </location>
</feature>
<keyword evidence="3" id="KW-1185">Reference proteome</keyword>
<feature type="region of interest" description="Disordered" evidence="1">
    <location>
        <begin position="281"/>
        <end position="374"/>
    </location>
</feature>
<feature type="compositionally biased region" description="Polar residues" evidence="1">
    <location>
        <begin position="355"/>
        <end position="374"/>
    </location>
</feature>
<feature type="compositionally biased region" description="Pro residues" evidence="1">
    <location>
        <begin position="584"/>
        <end position="594"/>
    </location>
</feature>
<sequence>MAELAAILPVVSRSSSLALELYRVAASTQDVAGDYIKVAKTINGFASITKQVGALITEDDRLPSYEAHEILENVMEQSGSVFTEIESITSARNGSKNGSRYDRNGQARRNSVVWPRLEYLTAHLETLRTTLSVLLQTLYTAQSIMWSKLRPTVSPQQAARAVANEKMQLETLIIEQQISILVASKLYEQAPSPDDRMLMESDSSQSLAAIGRGSTIPNPSYLHRYHDTYLASLNIAGSVEDGYLPAACSISAPRVESLLERWTSLPQFDNRIRDAEREIRMQQRESQQPTVESDSDEEHHHRKSKSKRHQRPDYVQPLFSDTATTPIPVAESRPKPAVPVSHTSSPRTSPRSSRNNFPVPNAEQYTPNSARSSVSGLPVEAAAAIEANEENSDVDLEIPWTLCTRKYYWKYIDAKMISSNTDLPPSTALSSRHPWTEIMASWVCKEAIREAGYRVTQVQKERREGKRTKLEPCFCIEQPLKFEHVMQLVERTVEIYRSTQEPQPQLQSRPTPIRNTTHPPLPSSSVDRPPPPPPPPNAQRTSEIDRDRTPRPHAQLERSTTSIPYASFPPPPPLDRSLSTPGSKPFPPPPPPPTNEQNPYLLPAGSYPPHRPQPASTPQQPAYPPPPHRQTFPQYPNPVPQSPLRQSYMNTHPSSRYDTDLTTSESDSGERERARRRRSRSRSRSRRRTLGRKKRTMQALMGVGGLTALLNGLGDL</sequence>
<dbReference type="AlphaFoldDB" id="A0A6A6ASV5"/>
<organism evidence="2 3">
    <name type="scientific">Dothidotthia symphoricarpi CBS 119687</name>
    <dbReference type="NCBI Taxonomy" id="1392245"/>
    <lineage>
        <taxon>Eukaryota</taxon>
        <taxon>Fungi</taxon>
        <taxon>Dikarya</taxon>
        <taxon>Ascomycota</taxon>
        <taxon>Pezizomycotina</taxon>
        <taxon>Dothideomycetes</taxon>
        <taxon>Pleosporomycetidae</taxon>
        <taxon>Pleosporales</taxon>
        <taxon>Dothidotthiaceae</taxon>
        <taxon>Dothidotthia</taxon>
    </lineage>
</organism>
<evidence type="ECO:0000256" key="1">
    <source>
        <dbReference type="SAM" id="MobiDB-lite"/>
    </source>
</evidence>
<feature type="compositionally biased region" description="Polar residues" evidence="1">
    <location>
        <begin position="497"/>
        <end position="518"/>
    </location>
</feature>
<protein>
    <recommendedName>
        <fullName evidence="4">Fungal N-terminal domain-containing protein</fullName>
    </recommendedName>
</protein>
<evidence type="ECO:0000313" key="2">
    <source>
        <dbReference type="EMBL" id="KAF2134303.1"/>
    </source>
</evidence>
<dbReference type="EMBL" id="ML977498">
    <property type="protein sequence ID" value="KAF2134303.1"/>
    <property type="molecule type" value="Genomic_DNA"/>
</dbReference>
<dbReference type="GeneID" id="54403551"/>
<dbReference type="OrthoDB" id="5431013at2759"/>
<proteinExistence type="predicted"/>
<accession>A0A6A6ASV5</accession>
<feature type="region of interest" description="Disordered" evidence="1">
    <location>
        <begin position="497"/>
        <end position="693"/>
    </location>
</feature>
<dbReference type="Proteomes" id="UP000799771">
    <property type="component" value="Unassembled WGS sequence"/>
</dbReference>
<evidence type="ECO:0000313" key="3">
    <source>
        <dbReference type="Proteomes" id="UP000799771"/>
    </source>
</evidence>
<reference evidence="2" key="1">
    <citation type="journal article" date="2020" name="Stud. Mycol.">
        <title>101 Dothideomycetes genomes: a test case for predicting lifestyles and emergence of pathogens.</title>
        <authorList>
            <person name="Haridas S."/>
            <person name="Albert R."/>
            <person name="Binder M."/>
            <person name="Bloem J."/>
            <person name="Labutti K."/>
            <person name="Salamov A."/>
            <person name="Andreopoulos B."/>
            <person name="Baker S."/>
            <person name="Barry K."/>
            <person name="Bills G."/>
            <person name="Bluhm B."/>
            <person name="Cannon C."/>
            <person name="Castanera R."/>
            <person name="Culley D."/>
            <person name="Daum C."/>
            <person name="Ezra D."/>
            <person name="Gonzalez J."/>
            <person name="Henrissat B."/>
            <person name="Kuo A."/>
            <person name="Liang C."/>
            <person name="Lipzen A."/>
            <person name="Lutzoni F."/>
            <person name="Magnuson J."/>
            <person name="Mondo S."/>
            <person name="Nolan M."/>
            <person name="Ohm R."/>
            <person name="Pangilinan J."/>
            <person name="Park H.-J."/>
            <person name="Ramirez L."/>
            <person name="Alfaro M."/>
            <person name="Sun H."/>
            <person name="Tritt A."/>
            <person name="Yoshinaga Y."/>
            <person name="Zwiers L.-H."/>
            <person name="Turgeon B."/>
            <person name="Goodwin S."/>
            <person name="Spatafora J."/>
            <person name="Crous P."/>
            <person name="Grigoriev I."/>
        </authorList>
    </citation>
    <scope>NUCLEOTIDE SEQUENCE</scope>
    <source>
        <strain evidence="2">CBS 119687</strain>
    </source>
</reference>
<dbReference type="RefSeq" id="XP_033528690.1">
    <property type="nucleotide sequence ID" value="XM_033663119.1"/>
</dbReference>
<name>A0A6A6ASV5_9PLEO</name>
<feature type="compositionally biased region" description="Basic residues" evidence="1">
    <location>
        <begin position="674"/>
        <end position="693"/>
    </location>
</feature>
<feature type="compositionally biased region" description="Low complexity" evidence="1">
    <location>
        <begin position="338"/>
        <end position="354"/>
    </location>
</feature>
<evidence type="ECO:0008006" key="4">
    <source>
        <dbReference type="Google" id="ProtNLM"/>
    </source>
</evidence>
<gene>
    <name evidence="2" type="ORF">P153DRAFT_281041</name>
</gene>
<feature type="compositionally biased region" description="Basic and acidic residues" evidence="1">
    <location>
        <begin position="542"/>
        <end position="556"/>
    </location>
</feature>
<feature type="compositionally biased region" description="Basic residues" evidence="1">
    <location>
        <begin position="300"/>
        <end position="310"/>
    </location>
</feature>
<feature type="compositionally biased region" description="Polar residues" evidence="1">
    <location>
        <begin position="643"/>
        <end position="663"/>
    </location>
</feature>